<gene>
    <name evidence="2" type="ORF">DNU06_09530</name>
</gene>
<dbReference type="AlphaFoldDB" id="A0A2W1NMT5"/>
<dbReference type="InterPro" id="IPR036515">
    <property type="entry name" value="Transposase_17_sf"/>
</dbReference>
<dbReference type="EMBL" id="QKSB01000005">
    <property type="protein sequence ID" value="PZE16982.1"/>
    <property type="molecule type" value="Genomic_DNA"/>
</dbReference>
<dbReference type="NCBIfam" id="NF047646">
    <property type="entry name" value="REP_Tyr_transpos"/>
    <property type="match status" value="1"/>
</dbReference>
<dbReference type="OrthoDB" id="9788881at2"/>
<proteinExistence type="predicted"/>
<accession>A0A2W1NMT5</accession>
<comment type="caution">
    <text evidence="2">The sequence shown here is derived from an EMBL/GenBank/DDBJ whole genome shotgun (WGS) entry which is preliminary data.</text>
</comment>
<dbReference type="Proteomes" id="UP000249248">
    <property type="component" value="Unassembled WGS sequence"/>
</dbReference>
<evidence type="ECO:0000313" key="2">
    <source>
        <dbReference type="EMBL" id="PZE16982.1"/>
    </source>
</evidence>
<dbReference type="SUPFAM" id="SSF143422">
    <property type="entry name" value="Transposase IS200-like"/>
    <property type="match status" value="1"/>
</dbReference>
<dbReference type="GO" id="GO:0043565">
    <property type="term" value="F:sequence-specific DNA binding"/>
    <property type="evidence" value="ECO:0007669"/>
    <property type="project" value="TreeGrafter"/>
</dbReference>
<dbReference type="SMART" id="SM01321">
    <property type="entry name" value="Y1_Tnp"/>
    <property type="match status" value="1"/>
</dbReference>
<dbReference type="PANTHER" id="PTHR36966:SF1">
    <property type="entry name" value="REP-ASSOCIATED TYROSINE TRANSPOSASE"/>
    <property type="match status" value="1"/>
</dbReference>
<dbReference type="RefSeq" id="WP_111063057.1">
    <property type="nucleotide sequence ID" value="NZ_JBHUCU010000032.1"/>
</dbReference>
<feature type="domain" description="Transposase IS200-like" evidence="1">
    <location>
        <begin position="12"/>
        <end position="147"/>
    </location>
</feature>
<evidence type="ECO:0000259" key="1">
    <source>
        <dbReference type="SMART" id="SM01321"/>
    </source>
</evidence>
<dbReference type="PANTHER" id="PTHR36966">
    <property type="entry name" value="REP-ASSOCIATED TYROSINE TRANSPOSASE"/>
    <property type="match status" value="1"/>
</dbReference>
<dbReference type="InterPro" id="IPR002686">
    <property type="entry name" value="Transposase_17"/>
</dbReference>
<name>A0A2W1NMT5_9FLAO</name>
<dbReference type="GO" id="GO:0006313">
    <property type="term" value="P:DNA transposition"/>
    <property type="evidence" value="ECO:0007669"/>
    <property type="project" value="InterPro"/>
</dbReference>
<dbReference type="GO" id="GO:0004803">
    <property type="term" value="F:transposase activity"/>
    <property type="evidence" value="ECO:0007669"/>
    <property type="project" value="InterPro"/>
</dbReference>
<dbReference type="InterPro" id="IPR052715">
    <property type="entry name" value="RAYT_transposase"/>
</dbReference>
<keyword evidence="3" id="KW-1185">Reference proteome</keyword>
<protein>
    <submittedName>
        <fullName evidence="2">Transposase</fullName>
    </submittedName>
</protein>
<dbReference type="Gene3D" id="3.30.70.1290">
    <property type="entry name" value="Transposase IS200-like"/>
    <property type="match status" value="1"/>
</dbReference>
<evidence type="ECO:0000313" key="3">
    <source>
        <dbReference type="Proteomes" id="UP000249248"/>
    </source>
</evidence>
<reference evidence="2 3" key="1">
    <citation type="submission" date="2018-06" db="EMBL/GenBank/DDBJ databases">
        <title>The draft genome sequence of Crocinitomix sp. SM1701.</title>
        <authorList>
            <person name="Zhang X."/>
        </authorList>
    </citation>
    <scope>NUCLEOTIDE SEQUENCE [LARGE SCALE GENOMIC DNA]</scope>
    <source>
        <strain evidence="2 3">SM1701</strain>
    </source>
</reference>
<sequence length="184" mass="21715">MSERYKVINSQTPTFITITINGWVDLFVRPVYSNIIDDAINYCIKNKGLIVHAYIYMTSHLHLIVSSKEVELPAIIRDFKKHTSKELIKAIKNINESRREWMLKKFAYEANRSGRTSHYKLWQDGFHPVILDTNEKIVQRVNYIHKNPVKAGIVRQERDYLNSSYLAYENKDFKMLNIPVHVLF</sequence>
<organism evidence="2 3">
    <name type="scientific">Putridiphycobacter roseus</name>
    <dbReference type="NCBI Taxonomy" id="2219161"/>
    <lineage>
        <taxon>Bacteria</taxon>
        <taxon>Pseudomonadati</taxon>
        <taxon>Bacteroidota</taxon>
        <taxon>Flavobacteriia</taxon>
        <taxon>Flavobacteriales</taxon>
        <taxon>Crocinitomicaceae</taxon>
        <taxon>Putridiphycobacter</taxon>
    </lineage>
</organism>